<dbReference type="EMBL" id="CP131062">
    <property type="protein sequence ID" value="WNY28662.1"/>
    <property type="molecule type" value="Genomic_DNA"/>
</dbReference>
<accession>A0AA96V8G6</accession>
<sequence>MIFTDFSKNSKINYNILIYHSRIMKMSSEVVFNNFFIQIFAS</sequence>
<gene>
    <name evidence="1" type="ORF">MmiEs2_08650</name>
</gene>
<evidence type="ECO:0000313" key="2">
    <source>
        <dbReference type="Proteomes" id="UP001302662"/>
    </source>
</evidence>
<keyword evidence="2" id="KW-1185">Reference proteome</keyword>
<dbReference type="KEGG" id="mees:MmiEs2_08650"/>
<reference evidence="1 2" key="1">
    <citation type="submission" date="2023-07" db="EMBL/GenBank/DDBJ databases">
        <title>Closed genome sequence of Methanimicrococcus sp. Es2.</title>
        <authorList>
            <person name="Protasov E."/>
            <person name="Platt K."/>
            <person name="Reeh H."/>
            <person name="Poehlein A."/>
            <person name="Daniel R."/>
            <person name="Brune A."/>
        </authorList>
    </citation>
    <scope>NUCLEOTIDE SEQUENCE [LARGE SCALE GENOMIC DNA]</scope>
    <source>
        <strain evidence="1 2">Es2</strain>
    </source>
</reference>
<dbReference type="AlphaFoldDB" id="A0AA96V8G6"/>
<organism evidence="1 2">
    <name type="scientific">Methanimicrococcus stummii</name>
    <dbReference type="NCBI Taxonomy" id="3028294"/>
    <lineage>
        <taxon>Archaea</taxon>
        <taxon>Methanobacteriati</taxon>
        <taxon>Methanobacteriota</taxon>
        <taxon>Stenosarchaea group</taxon>
        <taxon>Methanomicrobia</taxon>
        <taxon>Methanosarcinales</taxon>
        <taxon>Methanosarcinaceae</taxon>
        <taxon>Methanimicrococcus</taxon>
    </lineage>
</organism>
<dbReference type="Proteomes" id="UP001302662">
    <property type="component" value="Chromosome"/>
</dbReference>
<protein>
    <submittedName>
        <fullName evidence="1">Uncharacterized protein</fullName>
    </submittedName>
</protein>
<name>A0AA96V8G6_9EURY</name>
<evidence type="ECO:0000313" key="1">
    <source>
        <dbReference type="EMBL" id="WNY28662.1"/>
    </source>
</evidence>
<proteinExistence type="predicted"/>